<protein>
    <submittedName>
        <fullName evidence="2">Short chain dehydrogenase/NAD(P)-binding protein</fullName>
    </submittedName>
</protein>
<reference evidence="2 3" key="1">
    <citation type="submission" date="2024-03" db="EMBL/GenBank/DDBJ databases">
        <title>The Acrasis kona genome and developmental transcriptomes reveal deep origins of eukaryotic multicellular pathways.</title>
        <authorList>
            <person name="Sheikh S."/>
            <person name="Fu C.-J."/>
            <person name="Brown M.W."/>
            <person name="Baldauf S.L."/>
        </authorList>
    </citation>
    <scope>NUCLEOTIDE SEQUENCE [LARGE SCALE GENOMIC DNA]</scope>
    <source>
        <strain evidence="2 3">ATCC MYA-3509</strain>
    </source>
</reference>
<dbReference type="Gene3D" id="3.40.50.720">
    <property type="entry name" value="NAD(P)-binding Rossmann-like Domain"/>
    <property type="match status" value="1"/>
</dbReference>
<comment type="caution">
    <text evidence="2">The sequence shown here is derived from an EMBL/GenBank/DDBJ whole genome shotgun (WGS) entry which is preliminary data.</text>
</comment>
<organism evidence="2 3">
    <name type="scientific">Acrasis kona</name>
    <dbReference type="NCBI Taxonomy" id="1008807"/>
    <lineage>
        <taxon>Eukaryota</taxon>
        <taxon>Discoba</taxon>
        <taxon>Heterolobosea</taxon>
        <taxon>Tetramitia</taxon>
        <taxon>Eutetramitia</taxon>
        <taxon>Acrasidae</taxon>
        <taxon>Acrasis</taxon>
    </lineage>
</organism>
<keyword evidence="3" id="KW-1185">Reference proteome</keyword>
<keyword evidence="1" id="KW-0560">Oxidoreductase</keyword>
<evidence type="ECO:0000256" key="1">
    <source>
        <dbReference type="ARBA" id="ARBA00023002"/>
    </source>
</evidence>
<evidence type="ECO:0000313" key="2">
    <source>
        <dbReference type="EMBL" id="KAL0480209.1"/>
    </source>
</evidence>
<dbReference type="GO" id="GO:0016491">
    <property type="term" value="F:oxidoreductase activity"/>
    <property type="evidence" value="ECO:0007669"/>
    <property type="project" value="UniProtKB-KW"/>
</dbReference>
<accession>A0AAW2YU98</accession>
<dbReference type="PRINTS" id="PR00081">
    <property type="entry name" value="GDHRDH"/>
</dbReference>
<gene>
    <name evidence="2" type="ORF">AKO1_007204</name>
</gene>
<dbReference type="InterPro" id="IPR052228">
    <property type="entry name" value="Sec_Metab_Biosynth_Oxidored"/>
</dbReference>
<proteinExistence type="predicted"/>
<name>A0AAW2YU98_9EUKA</name>
<dbReference type="Pfam" id="PF00106">
    <property type="entry name" value="adh_short"/>
    <property type="match status" value="1"/>
</dbReference>
<dbReference type="AlphaFoldDB" id="A0AAW2YU98"/>
<evidence type="ECO:0000313" key="3">
    <source>
        <dbReference type="Proteomes" id="UP001431209"/>
    </source>
</evidence>
<dbReference type="PANTHER" id="PTHR47534:SF3">
    <property type="entry name" value="ALCOHOL DEHYDROGENASE-LIKE C-TERMINAL DOMAIN-CONTAINING PROTEIN"/>
    <property type="match status" value="1"/>
</dbReference>
<dbReference type="InterPro" id="IPR036291">
    <property type="entry name" value="NAD(P)-bd_dom_sf"/>
</dbReference>
<dbReference type="Proteomes" id="UP001431209">
    <property type="component" value="Unassembled WGS sequence"/>
</dbReference>
<dbReference type="InterPro" id="IPR002347">
    <property type="entry name" value="SDR_fam"/>
</dbReference>
<dbReference type="SUPFAM" id="SSF51735">
    <property type="entry name" value="NAD(P)-binding Rossmann-fold domains"/>
    <property type="match status" value="1"/>
</dbReference>
<dbReference type="PANTHER" id="PTHR47534">
    <property type="entry name" value="YALI0E05731P"/>
    <property type="match status" value="1"/>
</dbReference>
<sequence>MFKIFLIATTLTLSIFIGNHYFYSQKMQAARSFNKSIKALKPVSVFVGATSGIGQHTALKISEHTSSDKIIITGRNKAAGDLIVHDLNTLSTNNGVNPKHEFISCDVTSMKNVRKYTDDLKSRLQKINILFLTPGFLSFEGRDESEEGIDKKLACNYYARYLLIRELMPLLENAIKEGEQARVISVLGAGYEGNFFVNDLDLKHNFGIVNAANAATTYNSLMVQKFSEEHPEISFSHVNPGGVNTGATKGLPWYLQFINYVPKQILNTFLTKPEDIAEIMTFIATNPNYAKGWHLINSRGEELERSKYQTRENVDLVWDHTNNLINKALL</sequence>
<dbReference type="EMBL" id="JAOPGA020000639">
    <property type="protein sequence ID" value="KAL0480209.1"/>
    <property type="molecule type" value="Genomic_DNA"/>
</dbReference>